<organism evidence="5 6">
    <name type="scientific">Hoeflea ulvae</name>
    <dbReference type="NCBI Taxonomy" id="2983764"/>
    <lineage>
        <taxon>Bacteria</taxon>
        <taxon>Pseudomonadati</taxon>
        <taxon>Pseudomonadota</taxon>
        <taxon>Alphaproteobacteria</taxon>
        <taxon>Hyphomicrobiales</taxon>
        <taxon>Rhizobiaceae</taxon>
        <taxon>Hoeflea</taxon>
    </lineage>
</organism>
<keyword evidence="2" id="KW-0547">Nucleotide-binding</keyword>
<dbReference type="InterPro" id="IPR051120">
    <property type="entry name" value="ABC_AA/LPS_Transport"/>
</dbReference>
<dbReference type="PANTHER" id="PTHR45772:SF1">
    <property type="entry name" value="ABC TRANSPORTER ATP-BINDING PROTEIN"/>
    <property type="match status" value="1"/>
</dbReference>
<dbReference type="Pfam" id="PF00005">
    <property type="entry name" value="ABC_tran"/>
    <property type="match status" value="1"/>
</dbReference>
<dbReference type="Gene3D" id="3.40.50.300">
    <property type="entry name" value="P-loop containing nucleotide triphosphate hydrolases"/>
    <property type="match status" value="1"/>
</dbReference>
<sequence>MLHVDDIQLSFGGVNALSGVSVHAEAQEITAVIGPNGAGKTSLFNVISGFYKPQKGKVVLDGQDISGLKPAARAYCGMSRTFQNIALFHGMNVLDNVKLGAHTKLKSGVLSAGFRLPMTRREERDLGHEIEKDIIGLLELDHVAHTPVEDLSYGLQKRVELARALVMKPKILLLDEPVAGMNREEKREMSRFVLDVRRNWQTTVLLIEHDMSMVMEISDKVVVLSFGKPIASGTPEEIRTNPEVINAYLGVGDEDTASSEAAE</sequence>
<evidence type="ECO:0000256" key="2">
    <source>
        <dbReference type="ARBA" id="ARBA00022741"/>
    </source>
</evidence>
<dbReference type="PANTHER" id="PTHR45772">
    <property type="entry name" value="CONSERVED COMPONENT OF ABC TRANSPORTER FOR NATURAL AMINO ACIDS-RELATED"/>
    <property type="match status" value="1"/>
</dbReference>
<evidence type="ECO:0000256" key="1">
    <source>
        <dbReference type="ARBA" id="ARBA00022448"/>
    </source>
</evidence>
<dbReference type="InterPro" id="IPR003439">
    <property type="entry name" value="ABC_transporter-like_ATP-bd"/>
</dbReference>
<dbReference type="SMART" id="SM00382">
    <property type="entry name" value="AAA"/>
    <property type="match status" value="1"/>
</dbReference>
<dbReference type="InterPro" id="IPR003593">
    <property type="entry name" value="AAA+_ATPase"/>
</dbReference>
<dbReference type="InterPro" id="IPR032823">
    <property type="entry name" value="BCA_ABC_TP_C"/>
</dbReference>
<gene>
    <name evidence="5" type="ORF">OEG82_22770</name>
</gene>
<dbReference type="InterPro" id="IPR027417">
    <property type="entry name" value="P-loop_NTPase"/>
</dbReference>
<accession>A0ABT3YLN1</accession>
<reference evidence="5" key="1">
    <citation type="submission" date="2022-10" db="EMBL/GenBank/DDBJ databases">
        <title>Hoeflea sp. J2-29, isolated from marine algae.</title>
        <authorList>
            <person name="Kristyanto S."/>
            <person name="Kim J.M."/>
            <person name="Jeon C.O."/>
        </authorList>
    </citation>
    <scope>NUCLEOTIDE SEQUENCE</scope>
    <source>
        <strain evidence="5">J2-29</strain>
    </source>
</reference>
<dbReference type="RefSeq" id="WP_267614638.1">
    <property type="nucleotide sequence ID" value="NZ_JAOVZQ010000001.1"/>
</dbReference>
<dbReference type="EMBL" id="JAOVZQ010000001">
    <property type="protein sequence ID" value="MCY0096814.1"/>
    <property type="molecule type" value="Genomic_DNA"/>
</dbReference>
<dbReference type="Proteomes" id="UP001081283">
    <property type="component" value="Unassembled WGS sequence"/>
</dbReference>
<evidence type="ECO:0000256" key="3">
    <source>
        <dbReference type="ARBA" id="ARBA00022840"/>
    </source>
</evidence>
<proteinExistence type="predicted"/>
<dbReference type="GO" id="GO:0005524">
    <property type="term" value="F:ATP binding"/>
    <property type="evidence" value="ECO:0007669"/>
    <property type="project" value="UniProtKB-KW"/>
</dbReference>
<keyword evidence="6" id="KW-1185">Reference proteome</keyword>
<evidence type="ECO:0000259" key="4">
    <source>
        <dbReference type="PROSITE" id="PS50893"/>
    </source>
</evidence>
<dbReference type="Pfam" id="PF12399">
    <property type="entry name" value="BCA_ABC_TP_C"/>
    <property type="match status" value="1"/>
</dbReference>
<dbReference type="CDD" id="cd03219">
    <property type="entry name" value="ABC_Mj1267_LivG_branched"/>
    <property type="match status" value="1"/>
</dbReference>
<evidence type="ECO:0000313" key="6">
    <source>
        <dbReference type="Proteomes" id="UP001081283"/>
    </source>
</evidence>
<comment type="caution">
    <text evidence="5">The sequence shown here is derived from an EMBL/GenBank/DDBJ whole genome shotgun (WGS) entry which is preliminary data.</text>
</comment>
<evidence type="ECO:0000313" key="5">
    <source>
        <dbReference type="EMBL" id="MCY0096814.1"/>
    </source>
</evidence>
<keyword evidence="3 5" id="KW-0067">ATP-binding</keyword>
<dbReference type="PROSITE" id="PS50893">
    <property type="entry name" value="ABC_TRANSPORTER_2"/>
    <property type="match status" value="1"/>
</dbReference>
<name>A0ABT3YLN1_9HYPH</name>
<dbReference type="SUPFAM" id="SSF52540">
    <property type="entry name" value="P-loop containing nucleoside triphosphate hydrolases"/>
    <property type="match status" value="1"/>
</dbReference>
<keyword evidence="1" id="KW-0813">Transport</keyword>
<feature type="domain" description="ABC transporter" evidence="4">
    <location>
        <begin position="2"/>
        <end position="251"/>
    </location>
</feature>
<protein>
    <submittedName>
        <fullName evidence="5">ABC transporter ATP-binding protein</fullName>
    </submittedName>
</protein>